<dbReference type="InterPro" id="IPR000847">
    <property type="entry name" value="LysR_HTH_N"/>
</dbReference>
<keyword evidence="3" id="KW-0238">DNA-binding</keyword>
<evidence type="ECO:0000256" key="2">
    <source>
        <dbReference type="ARBA" id="ARBA00023015"/>
    </source>
</evidence>
<keyword evidence="2" id="KW-0805">Transcription regulation</keyword>
<evidence type="ECO:0000313" key="7">
    <source>
        <dbReference type="Proteomes" id="UP001560019"/>
    </source>
</evidence>
<accession>A0ABV3XT47</accession>
<evidence type="ECO:0000256" key="3">
    <source>
        <dbReference type="ARBA" id="ARBA00023125"/>
    </source>
</evidence>
<comment type="caution">
    <text evidence="6">The sequence shown here is derived from an EMBL/GenBank/DDBJ whole genome shotgun (WGS) entry which is preliminary data.</text>
</comment>
<dbReference type="InterPro" id="IPR005119">
    <property type="entry name" value="LysR_subst-bd"/>
</dbReference>
<keyword evidence="7" id="KW-1185">Reference proteome</keyword>
<dbReference type="PROSITE" id="PS50931">
    <property type="entry name" value="HTH_LYSR"/>
    <property type="match status" value="1"/>
</dbReference>
<feature type="domain" description="HTH lysR-type" evidence="5">
    <location>
        <begin position="10"/>
        <end position="67"/>
    </location>
</feature>
<evidence type="ECO:0000313" key="6">
    <source>
        <dbReference type="EMBL" id="MEX5727945.1"/>
    </source>
</evidence>
<evidence type="ECO:0000256" key="4">
    <source>
        <dbReference type="ARBA" id="ARBA00023163"/>
    </source>
</evidence>
<name>A0ABV3XT47_9RHOB</name>
<dbReference type="Proteomes" id="UP001560019">
    <property type="component" value="Unassembled WGS sequence"/>
</dbReference>
<comment type="similarity">
    <text evidence="1">Belongs to the LysR transcriptional regulatory family.</text>
</comment>
<dbReference type="SUPFAM" id="SSF46785">
    <property type="entry name" value="Winged helix' DNA-binding domain"/>
    <property type="match status" value="1"/>
</dbReference>
<sequence length="299" mass="32574">MTDIDWARLPPLTALRAFEATARLASFSAAARALNVTHAAVAQQVRALEETLGVTLVQRDGRGMTVTPDGAQLSAALSEGFATIQDGIVALQQTREGAPLKVSLTPAFAENWLMPRLGAFWAAHPETELALVPSTGLVDLRRDGYDMAIRYGDGDWPGLEVAPLTRTRFAVVGTPELVRRVTRRGGRIEDLGAHGWLTAQDSPEQDLWAESIGMDFQRTHATAFPTTSLALSATRAGYGLSIQPIALVEDDLSQGRLVALFEQEAETLGYYLLMRRGPQRRALADFANWLRRAAHSDRA</sequence>
<dbReference type="InterPro" id="IPR058163">
    <property type="entry name" value="LysR-type_TF_proteobact-type"/>
</dbReference>
<dbReference type="EMBL" id="JBEHHI010000001">
    <property type="protein sequence ID" value="MEX5727945.1"/>
    <property type="molecule type" value="Genomic_DNA"/>
</dbReference>
<dbReference type="Gene3D" id="3.40.190.10">
    <property type="entry name" value="Periplasmic binding protein-like II"/>
    <property type="match status" value="2"/>
</dbReference>
<reference evidence="6 7" key="1">
    <citation type="submission" date="2024-06" db="EMBL/GenBank/DDBJ databases">
        <title>Genome of Rhodovulum iodosum, a marine photoferrotroph.</title>
        <authorList>
            <person name="Bianchini G."/>
            <person name="Nikeleit V."/>
            <person name="Kappler A."/>
            <person name="Bryce C."/>
            <person name="Sanchez-Baracaldo P."/>
        </authorList>
    </citation>
    <scope>NUCLEOTIDE SEQUENCE [LARGE SCALE GENOMIC DNA]</scope>
    <source>
        <strain evidence="6 7">UT/N1</strain>
    </source>
</reference>
<dbReference type="PANTHER" id="PTHR30537:SF74">
    <property type="entry name" value="HTH-TYPE TRANSCRIPTIONAL REGULATOR TRPI"/>
    <property type="match status" value="1"/>
</dbReference>
<dbReference type="InterPro" id="IPR036388">
    <property type="entry name" value="WH-like_DNA-bd_sf"/>
</dbReference>
<dbReference type="PANTHER" id="PTHR30537">
    <property type="entry name" value="HTH-TYPE TRANSCRIPTIONAL REGULATOR"/>
    <property type="match status" value="1"/>
</dbReference>
<evidence type="ECO:0000256" key="1">
    <source>
        <dbReference type="ARBA" id="ARBA00009437"/>
    </source>
</evidence>
<dbReference type="PRINTS" id="PR00039">
    <property type="entry name" value="HTHLYSR"/>
</dbReference>
<dbReference type="RefSeq" id="WP_125408314.1">
    <property type="nucleotide sequence ID" value="NZ_JBEHHI010000001.1"/>
</dbReference>
<dbReference type="Pfam" id="PF03466">
    <property type="entry name" value="LysR_substrate"/>
    <property type="match status" value="1"/>
</dbReference>
<organism evidence="6 7">
    <name type="scientific">Rhodovulum iodosum</name>
    <dbReference type="NCBI Taxonomy" id="68291"/>
    <lineage>
        <taxon>Bacteria</taxon>
        <taxon>Pseudomonadati</taxon>
        <taxon>Pseudomonadota</taxon>
        <taxon>Alphaproteobacteria</taxon>
        <taxon>Rhodobacterales</taxon>
        <taxon>Paracoccaceae</taxon>
        <taxon>Rhodovulum</taxon>
    </lineage>
</organism>
<evidence type="ECO:0000259" key="5">
    <source>
        <dbReference type="PROSITE" id="PS50931"/>
    </source>
</evidence>
<dbReference type="SUPFAM" id="SSF53850">
    <property type="entry name" value="Periplasmic binding protein-like II"/>
    <property type="match status" value="1"/>
</dbReference>
<gene>
    <name evidence="6" type="ORF">Ga0609869_001298</name>
</gene>
<dbReference type="Gene3D" id="1.10.10.10">
    <property type="entry name" value="Winged helix-like DNA-binding domain superfamily/Winged helix DNA-binding domain"/>
    <property type="match status" value="1"/>
</dbReference>
<protein>
    <submittedName>
        <fullName evidence="6">LysR family glycine cleavage system transcriptional activator</fullName>
    </submittedName>
</protein>
<dbReference type="InterPro" id="IPR036390">
    <property type="entry name" value="WH_DNA-bd_sf"/>
</dbReference>
<proteinExistence type="inferred from homology"/>
<keyword evidence="4" id="KW-0804">Transcription</keyword>
<dbReference type="Pfam" id="PF00126">
    <property type="entry name" value="HTH_1"/>
    <property type="match status" value="1"/>
</dbReference>